<gene>
    <name evidence="2" type="ORF">HUG10_16715</name>
</gene>
<feature type="compositionally biased region" description="Basic and acidic residues" evidence="1">
    <location>
        <begin position="1"/>
        <end position="20"/>
    </location>
</feature>
<accession>A0A7D5GGF6</accession>
<name>A0A7D5GGF6_9EURY</name>
<feature type="region of interest" description="Disordered" evidence="1">
    <location>
        <begin position="1"/>
        <end position="56"/>
    </location>
</feature>
<sequence length="78" mass="8387">MEHFTEEHVGMEVVDQRGEPIGRITGIEEDSARLAPETGTESQMGAAADSGTDALDVRPEQVEVVTDEFVRVSLGDDA</sequence>
<dbReference type="Proteomes" id="UP000509750">
    <property type="component" value="Chromosome"/>
</dbReference>
<evidence type="ECO:0000256" key="1">
    <source>
        <dbReference type="SAM" id="MobiDB-lite"/>
    </source>
</evidence>
<evidence type="ECO:0000313" key="3">
    <source>
        <dbReference type="Proteomes" id="UP000509750"/>
    </source>
</evidence>
<dbReference type="AlphaFoldDB" id="A0A7D5GGF6"/>
<proteinExistence type="predicted"/>
<evidence type="ECO:0008006" key="4">
    <source>
        <dbReference type="Google" id="ProtNLM"/>
    </source>
</evidence>
<evidence type="ECO:0000313" key="2">
    <source>
        <dbReference type="EMBL" id="QLG29068.1"/>
    </source>
</evidence>
<dbReference type="GeneID" id="56030510"/>
<dbReference type="RefSeq" id="WP_179170642.1">
    <property type="nucleotide sequence ID" value="NZ_CP058529.1"/>
</dbReference>
<protein>
    <recommendedName>
        <fullName evidence="4">PRC-barrel domain-containing protein</fullName>
    </recommendedName>
</protein>
<dbReference type="EMBL" id="CP058529">
    <property type="protein sequence ID" value="QLG29068.1"/>
    <property type="molecule type" value="Genomic_DNA"/>
</dbReference>
<keyword evidence="3" id="KW-1185">Reference proteome</keyword>
<dbReference type="KEGG" id="halg:HUG10_16715"/>
<organism evidence="2 3">
    <name type="scientific">Halorarum halophilum</name>
    <dbReference type="NCBI Taxonomy" id="2743090"/>
    <lineage>
        <taxon>Archaea</taxon>
        <taxon>Methanobacteriati</taxon>
        <taxon>Methanobacteriota</taxon>
        <taxon>Stenosarchaea group</taxon>
        <taxon>Halobacteria</taxon>
        <taxon>Halobacteriales</taxon>
        <taxon>Haloferacaceae</taxon>
        <taxon>Halorarum</taxon>
    </lineage>
</organism>
<reference evidence="2 3" key="1">
    <citation type="submission" date="2020-07" db="EMBL/GenBank/DDBJ databases">
        <title>Gai3-2, isolated from salt lake.</title>
        <authorList>
            <person name="Cui H."/>
            <person name="Shi X."/>
        </authorList>
    </citation>
    <scope>NUCLEOTIDE SEQUENCE [LARGE SCALE GENOMIC DNA]</scope>
    <source>
        <strain evidence="2 3">Gai3-2</strain>
    </source>
</reference>
<dbReference type="OrthoDB" id="340197at2157"/>